<evidence type="ECO:0000313" key="3">
    <source>
        <dbReference type="Proteomes" id="UP001143307"/>
    </source>
</evidence>
<name>A0ABT3SWF0_9GAMM</name>
<sequence>MKIAIIGSGISGLACAHYLHPEHEVHVFERESRIGGHTATVDVAMGGRRFAIDTGFIVFNDWTYPNFIALMDELGVASKPSEMSFSLSDVGSGLEYAGSNLNTLFAQRKNIVSPKFLGMLRDIMRFNRESVEDLEAGRLDPGMSLGEYLQRGRYGAAFIDYYLLPMGSAIWSADVPVMLEFPLQFFVRFFRNHGLLSVRNRPQWRVIEGGSREYLKPLSDPFSHNIHTDSCIAGVKRREQGAELRMIDGSVEHFDTVVFACHSDQALAMLDDAKPKEQEILGAIPYQNNDIVLHTDTQLLPDRELAWSSWNYQRRPDTQRATLTYNMNILQGITAPETFCVTLNDRESINPHKILGQFEYSHPVFTLPGIAAQERWGEINGGSTWFCGAYWRNGFHEDGVYSALKVANGIGVGGRRSNGVPLSLVGSAA</sequence>
<dbReference type="PANTHER" id="PTHR42923:SF17">
    <property type="entry name" value="AMINE OXIDASE DOMAIN-CONTAINING PROTEIN"/>
    <property type="match status" value="1"/>
</dbReference>
<evidence type="ECO:0000313" key="2">
    <source>
        <dbReference type="EMBL" id="MCX2974313.1"/>
    </source>
</evidence>
<dbReference type="EMBL" id="SHNP01000004">
    <property type="protein sequence ID" value="MCX2974313.1"/>
    <property type="molecule type" value="Genomic_DNA"/>
</dbReference>
<dbReference type="InterPro" id="IPR002937">
    <property type="entry name" value="Amino_oxidase"/>
</dbReference>
<protein>
    <submittedName>
        <fullName evidence="2">FAD-dependent oxidoreductase</fullName>
    </submittedName>
</protein>
<feature type="domain" description="Amine oxidase" evidence="1">
    <location>
        <begin position="10"/>
        <end position="303"/>
    </location>
</feature>
<dbReference type="Gene3D" id="3.50.50.60">
    <property type="entry name" value="FAD/NAD(P)-binding domain"/>
    <property type="match status" value="1"/>
</dbReference>
<dbReference type="InterPro" id="IPR036188">
    <property type="entry name" value="FAD/NAD-bd_sf"/>
</dbReference>
<dbReference type="Proteomes" id="UP001143307">
    <property type="component" value="Unassembled WGS sequence"/>
</dbReference>
<evidence type="ECO:0000259" key="1">
    <source>
        <dbReference type="Pfam" id="PF01593"/>
    </source>
</evidence>
<dbReference type="InterPro" id="IPR050464">
    <property type="entry name" value="Zeta_carotene_desat/Oxidored"/>
</dbReference>
<dbReference type="RefSeq" id="WP_279253100.1">
    <property type="nucleotide sequence ID" value="NZ_SHNP01000004.1"/>
</dbReference>
<accession>A0ABT3SWF0</accession>
<dbReference type="Gene3D" id="1.10.3110.10">
    <property type="entry name" value="protoporphyrinogen ix oxidase, domain 3"/>
    <property type="match status" value="1"/>
</dbReference>
<reference evidence="2" key="1">
    <citation type="submission" date="2019-02" db="EMBL/GenBank/DDBJ databases">
        <authorList>
            <person name="Li S.-H."/>
        </authorList>
    </citation>
    <scope>NUCLEOTIDE SEQUENCE</scope>
    <source>
        <strain evidence="2">IMCC8485</strain>
    </source>
</reference>
<gene>
    <name evidence="2" type="ORF">EYC87_12035</name>
</gene>
<keyword evidence="3" id="KW-1185">Reference proteome</keyword>
<comment type="caution">
    <text evidence="2">The sequence shown here is derived from an EMBL/GenBank/DDBJ whole genome shotgun (WGS) entry which is preliminary data.</text>
</comment>
<dbReference type="Gene3D" id="3.90.660.20">
    <property type="entry name" value="Protoporphyrinogen oxidase, mitochondrial, domain 2"/>
    <property type="match status" value="1"/>
</dbReference>
<dbReference type="Pfam" id="PF01593">
    <property type="entry name" value="Amino_oxidase"/>
    <property type="match status" value="1"/>
</dbReference>
<proteinExistence type="predicted"/>
<dbReference type="PANTHER" id="PTHR42923">
    <property type="entry name" value="PROTOPORPHYRINOGEN OXIDASE"/>
    <property type="match status" value="1"/>
</dbReference>
<dbReference type="SUPFAM" id="SSF51905">
    <property type="entry name" value="FAD/NAD(P)-binding domain"/>
    <property type="match status" value="1"/>
</dbReference>
<organism evidence="2 3">
    <name type="scientific">Candidatus Seongchinamella marina</name>
    <dbReference type="NCBI Taxonomy" id="2518990"/>
    <lineage>
        <taxon>Bacteria</taxon>
        <taxon>Pseudomonadati</taxon>
        <taxon>Pseudomonadota</taxon>
        <taxon>Gammaproteobacteria</taxon>
        <taxon>Cellvibrionales</taxon>
        <taxon>Halieaceae</taxon>
        <taxon>Seongchinamella</taxon>
    </lineage>
</organism>
<dbReference type="PROSITE" id="PS51257">
    <property type="entry name" value="PROKAR_LIPOPROTEIN"/>
    <property type="match status" value="1"/>
</dbReference>